<reference evidence="3" key="1">
    <citation type="journal article" date="2015" name="Nat. Plants">
        <title>Genome expansion of Arabis alpina linked with retrotransposition and reduced symmetric DNA methylation.</title>
        <authorList>
            <person name="Willing E.M."/>
            <person name="Rawat V."/>
            <person name="Mandakova T."/>
            <person name="Maumus F."/>
            <person name="James G.V."/>
            <person name="Nordstroem K.J."/>
            <person name="Becker C."/>
            <person name="Warthmann N."/>
            <person name="Chica C."/>
            <person name="Szarzynska B."/>
            <person name="Zytnicki M."/>
            <person name="Albani M.C."/>
            <person name="Kiefer C."/>
            <person name="Bergonzi S."/>
            <person name="Castaings L."/>
            <person name="Mateos J.L."/>
            <person name="Berns M.C."/>
            <person name="Bujdoso N."/>
            <person name="Piofczyk T."/>
            <person name="de Lorenzo L."/>
            <person name="Barrero-Sicilia C."/>
            <person name="Mateos I."/>
            <person name="Piednoel M."/>
            <person name="Hagmann J."/>
            <person name="Chen-Min-Tao R."/>
            <person name="Iglesias-Fernandez R."/>
            <person name="Schuster S.C."/>
            <person name="Alonso-Blanco C."/>
            <person name="Roudier F."/>
            <person name="Carbonero P."/>
            <person name="Paz-Ares J."/>
            <person name="Davis S.J."/>
            <person name="Pecinka A."/>
            <person name="Quesneville H."/>
            <person name="Colot V."/>
            <person name="Lysak M.A."/>
            <person name="Weigel D."/>
            <person name="Coupland G."/>
            <person name="Schneeberger K."/>
        </authorList>
    </citation>
    <scope>NUCLEOTIDE SEQUENCE [LARGE SCALE GENOMIC DNA]</scope>
    <source>
        <strain evidence="3">cv. Pajares</strain>
    </source>
</reference>
<sequence>MGDSDSSCSSESSDEEGEDDEDEDDKEDDSVSRWRRVKGGLRVDDDKGIIGNIPWTRRCSGSFGDLLSWPDLGGLASSGVVKLWDNLDINGEGSVASFFGKCSPSVLLAARNKGTDGVEVGAWDARAGFEMPALLAEWRQPGRLLGKIIGVEVGDVEKIYVGNDGGEEMTVGDMRMVKRMVTEETMVRRRRRH</sequence>
<feature type="region of interest" description="Disordered" evidence="1">
    <location>
        <begin position="1"/>
        <end position="33"/>
    </location>
</feature>
<dbReference type="OMA" id="HAYCFLK"/>
<gene>
    <name evidence="2" type="ordered locus">AALP_Aa1g267400</name>
</gene>
<name>A0A087HQW9_ARAAL</name>
<keyword evidence="3" id="KW-1185">Reference proteome</keyword>
<feature type="compositionally biased region" description="Acidic residues" evidence="1">
    <location>
        <begin position="12"/>
        <end position="28"/>
    </location>
</feature>
<evidence type="ECO:0000256" key="1">
    <source>
        <dbReference type="SAM" id="MobiDB-lite"/>
    </source>
</evidence>
<dbReference type="Proteomes" id="UP000029120">
    <property type="component" value="Chromosome 1"/>
</dbReference>
<organism evidence="2 3">
    <name type="scientific">Arabis alpina</name>
    <name type="common">Alpine rock-cress</name>
    <dbReference type="NCBI Taxonomy" id="50452"/>
    <lineage>
        <taxon>Eukaryota</taxon>
        <taxon>Viridiplantae</taxon>
        <taxon>Streptophyta</taxon>
        <taxon>Embryophyta</taxon>
        <taxon>Tracheophyta</taxon>
        <taxon>Spermatophyta</taxon>
        <taxon>Magnoliopsida</taxon>
        <taxon>eudicotyledons</taxon>
        <taxon>Gunneridae</taxon>
        <taxon>Pentapetalae</taxon>
        <taxon>rosids</taxon>
        <taxon>malvids</taxon>
        <taxon>Brassicales</taxon>
        <taxon>Brassicaceae</taxon>
        <taxon>Arabideae</taxon>
        <taxon>Arabis</taxon>
    </lineage>
</organism>
<protein>
    <submittedName>
        <fullName evidence="2">Uncharacterized protein</fullName>
    </submittedName>
</protein>
<evidence type="ECO:0000313" key="3">
    <source>
        <dbReference type="Proteomes" id="UP000029120"/>
    </source>
</evidence>
<accession>A0A087HQW9</accession>
<feature type="compositionally biased region" description="Low complexity" evidence="1">
    <location>
        <begin position="1"/>
        <end position="11"/>
    </location>
</feature>
<dbReference type="EMBL" id="CM002869">
    <property type="protein sequence ID" value="KFK44521.1"/>
    <property type="molecule type" value="Genomic_DNA"/>
</dbReference>
<proteinExistence type="predicted"/>
<dbReference type="Gramene" id="KFK44521">
    <property type="protein sequence ID" value="KFK44521"/>
    <property type="gene ID" value="AALP_AA1G267400"/>
</dbReference>
<evidence type="ECO:0000313" key="2">
    <source>
        <dbReference type="EMBL" id="KFK44521.1"/>
    </source>
</evidence>
<dbReference type="PANTHER" id="PTHR36715:SF1">
    <property type="entry name" value="PROTEIN, PUTATIVE-RELATED"/>
    <property type="match status" value="1"/>
</dbReference>
<dbReference type="PANTHER" id="PTHR36715">
    <property type="entry name" value="BNAANNG41370D PROTEIN"/>
    <property type="match status" value="1"/>
</dbReference>
<dbReference type="AlphaFoldDB" id="A0A087HQW9"/>
<dbReference type="OrthoDB" id="1662399at2759"/>